<dbReference type="HOGENOM" id="CLU_033002_0_0_1"/>
<proteinExistence type="predicted"/>
<feature type="compositionally biased region" description="Basic residues" evidence="1">
    <location>
        <begin position="155"/>
        <end position="165"/>
    </location>
</feature>
<dbReference type="Proteomes" id="UP000031186">
    <property type="component" value="Unassembled WGS sequence"/>
</dbReference>
<reference evidence="2 3" key="1">
    <citation type="journal article" date="2014" name="Proc. Natl. Acad. Sci. U.S.A.">
        <title>Trajectory and genomic determinants of fungal-pathogen speciation and host adaptation.</title>
        <authorList>
            <person name="Hu X."/>
            <person name="Xiao G."/>
            <person name="Zheng P."/>
            <person name="Shang Y."/>
            <person name="Su Y."/>
            <person name="Zhang X."/>
            <person name="Liu X."/>
            <person name="Zhan S."/>
            <person name="St Leger R.J."/>
            <person name="Wang C."/>
        </authorList>
    </citation>
    <scope>NUCLEOTIDE SEQUENCE [LARGE SCALE GENOMIC DNA]</scope>
    <source>
        <strain evidence="2 3">ARSEF 549</strain>
    </source>
</reference>
<feature type="compositionally biased region" description="Basic and acidic residues" evidence="1">
    <location>
        <begin position="105"/>
        <end position="119"/>
    </location>
</feature>
<protein>
    <submittedName>
        <fullName evidence="2">Transcriptional regulator</fullName>
    </submittedName>
</protein>
<feature type="region of interest" description="Disordered" evidence="1">
    <location>
        <begin position="105"/>
        <end position="277"/>
    </location>
</feature>
<dbReference type="InterPro" id="IPR037647">
    <property type="entry name" value="HIRIP3"/>
</dbReference>
<dbReference type="GO" id="GO:0005634">
    <property type="term" value="C:nucleus"/>
    <property type="evidence" value="ECO:0007669"/>
    <property type="project" value="TreeGrafter"/>
</dbReference>
<sequence>MVPSTNQLEEALINGTYHVFTAEPDATTVNKVRKHVEESMGLEEGFLTSDDWKQKSKALIKQYVVSGSSPLCSLDYARRNLLILVFFILFGAQDKLLDGWLPESKQERQSENRNRRDASEGSPSSPKPQKHAAQNGQHTTQDEEPQGSDKEAKSKSKRVTSGRHSRTLDLAKDSSDNLEPPPPKKRKQKGNGASAKAQNDSPSIGEEDDSKDDAMSSIEVEVSNSAVNEEEEYSDVIDEVPKPKRKKKERKDSSPKLAKPKAKKTTESTPDDPDEAEIKKLQSQLVKCGIRKLWHNELKKYGDDARAKIRHLKKMLTEVGMDGRFSEAKAREIRETRELLAEAEAAQEMNRLWGMGTGRRASRSKNKSTKVEESGDSEAEDAGGNGSTDDEDEEEGTSFAARRRRAQADLAFLGDDSGSDE</sequence>
<evidence type="ECO:0000313" key="2">
    <source>
        <dbReference type="EMBL" id="KID60826.1"/>
    </source>
</evidence>
<dbReference type="EMBL" id="AZNF01000017">
    <property type="protein sequence ID" value="KID60826.1"/>
    <property type="molecule type" value="Genomic_DNA"/>
</dbReference>
<accession>A0A0B4F4L0</accession>
<dbReference type="PANTHER" id="PTHR15410:SF2">
    <property type="entry name" value="HIRA-INTERACTING PROTEIN 3"/>
    <property type="match status" value="1"/>
</dbReference>
<feature type="compositionally biased region" description="Acidic residues" evidence="1">
    <location>
        <begin position="228"/>
        <end position="238"/>
    </location>
</feature>
<organism evidence="2 3">
    <name type="scientific">Metarhizium anisopliae (strain ARSEF 549)</name>
    <dbReference type="NCBI Taxonomy" id="3151832"/>
    <lineage>
        <taxon>Eukaryota</taxon>
        <taxon>Fungi</taxon>
        <taxon>Dikarya</taxon>
        <taxon>Ascomycota</taxon>
        <taxon>Pezizomycotina</taxon>
        <taxon>Sordariomycetes</taxon>
        <taxon>Hypocreomycetidae</taxon>
        <taxon>Hypocreales</taxon>
        <taxon>Clavicipitaceae</taxon>
        <taxon>Metarhizium</taxon>
    </lineage>
</organism>
<gene>
    <name evidence="2" type="ORF">MAN_09554</name>
</gene>
<feature type="region of interest" description="Disordered" evidence="1">
    <location>
        <begin position="350"/>
        <end position="421"/>
    </location>
</feature>
<dbReference type="PANTHER" id="PTHR15410">
    <property type="entry name" value="HIRA-INTERACTING PROTEIN 3"/>
    <property type="match status" value="1"/>
</dbReference>
<evidence type="ECO:0000256" key="1">
    <source>
        <dbReference type="SAM" id="MobiDB-lite"/>
    </source>
</evidence>
<keyword evidence="3" id="KW-1185">Reference proteome</keyword>
<name>A0A0B4F4L0_METAF</name>
<feature type="compositionally biased region" description="Basic and acidic residues" evidence="1">
    <location>
        <begin position="166"/>
        <end position="175"/>
    </location>
</feature>
<dbReference type="AlphaFoldDB" id="A0A0B4F4L0"/>
<feature type="compositionally biased region" description="Low complexity" evidence="1">
    <location>
        <begin position="216"/>
        <end position="227"/>
    </location>
</feature>
<evidence type="ECO:0000313" key="3">
    <source>
        <dbReference type="Proteomes" id="UP000031186"/>
    </source>
</evidence>
<comment type="caution">
    <text evidence="2">The sequence shown here is derived from an EMBL/GenBank/DDBJ whole genome shotgun (WGS) entry which is preliminary data.</text>
</comment>
<dbReference type="OrthoDB" id="552755at2759"/>
<dbReference type="VEuPathDB" id="FungiDB:MAN_09554"/>
<feature type="non-terminal residue" evidence="2">
    <location>
        <position position="1"/>
    </location>
</feature>